<comment type="caution">
    <text evidence="4">The sequence shown here is derived from an EMBL/GenBank/DDBJ whole genome shotgun (WGS) entry which is preliminary data.</text>
</comment>
<gene>
    <name evidence="4" type="ORF">C0Q70_16062</name>
</gene>
<dbReference type="EMBL" id="PZQS01000010">
    <property type="protein sequence ID" value="PVD22806.1"/>
    <property type="molecule type" value="Genomic_DNA"/>
</dbReference>
<dbReference type="PANTHER" id="PTHR14758">
    <property type="entry name" value="AGAP005440-PA"/>
    <property type="match status" value="1"/>
</dbReference>
<evidence type="ECO:0000259" key="3">
    <source>
        <dbReference type="Pfam" id="PF14160"/>
    </source>
</evidence>
<dbReference type="STRING" id="400727.A0A2T7NNT2"/>
<feature type="region of interest" description="Disordered" evidence="2">
    <location>
        <begin position="327"/>
        <end position="349"/>
    </location>
</feature>
<feature type="compositionally biased region" description="Basic and acidic residues" evidence="2">
    <location>
        <begin position="157"/>
        <end position="176"/>
    </location>
</feature>
<sequence length="454" mass="49078">MFKVHEILEQFKHLVALRCTSLAIVLLATSPSPLNPFSLCADHRRKSAVELLAASRRQYVKSTIGLDTSRELDAPLEPSLRPTQIKGKFSSRSKSEYDLSTLRQLQEEKDDEISGEEERTTSQECQPVQTACSGRQESASETTASTATPAAAGVAGTRDRQQKINSTADREDERKIVFTPCSRPDPMPPETGSTATKPERPPPPAVYTAKPVYINLSSSTAIPSQTTSKGNTISVLTTSQKAACIMSEESSDKTPTNPTGGEVDQVGELSVSDCLDARGNRGTFIGFSGIDSPPIGTGPRGSLQLGEAGCSGSNYPVPRSFSDISCHHSRAGSDVSSETSRTSRTSRASASANLEKFFNEMGMEKDILDPMLQLQQRRAASELDIFESVSSLDSHDARSICSALSRSEKEISDAEAFERNQQQTSVVERNARIIKWLCSVKKAKQNPGFTSSAS</sequence>
<name>A0A2T7NNT2_POMCA</name>
<evidence type="ECO:0000313" key="4">
    <source>
        <dbReference type="EMBL" id="PVD22806.1"/>
    </source>
</evidence>
<dbReference type="InterPro" id="IPR025741">
    <property type="entry name" value="FAM110_C"/>
</dbReference>
<evidence type="ECO:0000313" key="5">
    <source>
        <dbReference type="Proteomes" id="UP000245119"/>
    </source>
</evidence>
<accession>A0A2T7NNT2</accession>
<dbReference type="OrthoDB" id="10028183at2759"/>
<dbReference type="InterPro" id="IPR025740">
    <property type="entry name" value="FAM110"/>
</dbReference>
<feature type="domain" description="Centrosome-associated FAM110 C-terminal" evidence="3">
    <location>
        <begin position="340"/>
        <end position="443"/>
    </location>
</feature>
<feature type="compositionally biased region" description="Low complexity" evidence="2">
    <location>
        <begin position="336"/>
        <end position="349"/>
    </location>
</feature>
<keyword evidence="5" id="KW-1185">Reference proteome</keyword>
<feature type="region of interest" description="Disordered" evidence="2">
    <location>
        <begin position="73"/>
        <end position="203"/>
    </location>
</feature>
<feature type="compositionally biased region" description="Low complexity" evidence="2">
    <location>
        <begin position="137"/>
        <end position="156"/>
    </location>
</feature>
<proteinExistence type="inferred from homology"/>
<evidence type="ECO:0000256" key="2">
    <source>
        <dbReference type="SAM" id="MobiDB-lite"/>
    </source>
</evidence>
<organism evidence="4 5">
    <name type="scientific">Pomacea canaliculata</name>
    <name type="common">Golden apple snail</name>
    <dbReference type="NCBI Taxonomy" id="400727"/>
    <lineage>
        <taxon>Eukaryota</taxon>
        <taxon>Metazoa</taxon>
        <taxon>Spiralia</taxon>
        <taxon>Lophotrochozoa</taxon>
        <taxon>Mollusca</taxon>
        <taxon>Gastropoda</taxon>
        <taxon>Caenogastropoda</taxon>
        <taxon>Architaenioglossa</taxon>
        <taxon>Ampullarioidea</taxon>
        <taxon>Ampullariidae</taxon>
        <taxon>Pomacea</taxon>
    </lineage>
</organism>
<dbReference type="Pfam" id="PF14160">
    <property type="entry name" value="FAM110_C"/>
    <property type="match status" value="1"/>
</dbReference>
<reference evidence="4 5" key="1">
    <citation type="submission" date="2018-04" db="EMBL/GenBank/DDBJ databases">
        <title>The genome of golden apple snail Pomacea canaliculata provides insight into stress tolerance and invasive adaptation.</title>
        <authorList>
            <person name="Liu C."/>
            <person name="Liu B."/>
            <person name="Ren Y."/>
            <person name="Zhang Y."/>
            <person name="Wang H."/>
            <person name="Li S."/>
            <person name="Jiang F."/>
            <person name="Yin L."/>
            <person name="Zhang G."/>
            <person name="Qian W."/>
            <person name="Fan W."/>
        </authorList>
    </citation>
    <scope>NUCLEOTIDE SEQUENCE [LARGE SCALE GENOMIC DNA]</scope>
    <source>
        <strain evidence="4">SZHN2017</strain>
        <tissue evidence="4">Muscle</tissue>
    </source>
</reference>
<comment type="similarity">
    <text evidence="1">Belongs to the FAM110 family.</text>
</comment>
<evidence type="ECO:0000256" key="1">
    <source>
        <dbReference type="ARBA" id="ARBA00010576"/>
    </source>
</evidence>
<dbReference type="Proteomes" id="UP000245119">
    <property type="component" value="Linkage Group LG10"/>
</dbReference>
<dbReference type="PANTHER" id="PTHR14758:SF1">
    <property type="entry name" value="CENTROSOME-ASSOCIATED FAM110 C-TERMINAL DOMAIN-CONTAINING PROTEIN"/>
    <property type="match status" value="1"/>
</dbReference>
<feature type="compositionally biased region" description="Polar residues" evidence="2">
    <location>
        <begin position="122"/>
        <end position="136"/>
    </location>
</feature>
<dbReference type="AlphaFoldDB" id="A0A2T7NNT2"/>
<protein>
    <recommendedName>
        <fullName evidence="3">Centrosome-associated FAM110 C-terminal domain-containing protein</fullName>
    </recommendedName>
</protein>